<reference evidence="4 5" key="1">
    <citation type="submission" date="2017-03" db="EMBL/GenBank/DDBJ databases">
        <authorList>
            <person name="Afonso C.L."/>
            <person name="Miller P.J."/>
            <person name="Scott M.A."/>
            <person name="Spackman E."/>
            <person name="Goraichik I."/>
            <person name="Dimitrov K.M."/>
            <person name="Suarez D.L."/>
            <person name="Swayne D.E."/>
        </authorList>
    </citation>
    <scope>NUCLEOTIDE SEQUENCE [LARGE SCALE GENOMIC DNA]</scope>
    <source>
        <strain evidence="4 5">CECT 8620</strain>
    </source>
</reference>
<feature type="domain" description="Gfo/Idh/MocA-like oxidoreductase N-terminal" evidence="2">
    <location>
        <begin position="6"/>
        <end position="122"/>
    </location>
</feature>
<dbReference type="AlphaFoldDB" id="A0A1Y5TI11"/>
<dbReference type="InterPro" id="IPR050463">
    <property type="entry name" value="Gfo/Idh/MocA_oxidrdct_glycsds"/>
</dbReference>
<feature type="domain" description="GFO/IDH/MocA-like oxidoreductase" evidence="3">
    <location>
        <begin position="133"/>
        <end position="274"/>
    </location>
</feature>
<dbReference type="EMBL" id="FWFS01000010">
    <property type="protein sequence ID" value="SLN60782.1"/>
    <property type="molecule type" value="Genomic_DNA"/>
</dbReference>
<dbReference type="RefSeq" id="WP_085837521.1">
    <property type="nucleotide sequence ID" value="NZ_FWFS01000010.1"/>
</dbReference>
<evidence type="ECO:0000313" key="5">
    <source>
        <dbReference type="Proteomes" id="UP000193862"/>
    </source>
</evidence>
<dbReference type="Pfam" id="PF01408">
    <property type="entry name" value="GFO_IDH_MocA"/>
    <property type="match status" value="1"/>
</dbReference>
<evidence type="ECO:0000259" key="3">
    <source>
        <dbReference type="Pfam" id="PF22725"/>
    </source>
</evidence>
<dbReference type="InterPro" id="IPR055170">
    <property type="entry name" value="GFO_IDH_MocA-like_dom"/>
</dbReference>
<dbReference type="Gene3D" id="3.30.360.10">
    <property type="entry name" value="Dihydrodipicolinate Reductase, domain 2"/>
    <property type="match status" value="1"/>
</dbReference>
<dbReference type="InterPro" id="IPR000683">
    <property type="entry name" value="Gfo/Idh/MocA-like_OxRdtase_N"/>
</dbReference>
<dbReference type="PANTHER" id="PTHR43818:SF11">
    <property type="entry name" value="BCDNA.GH03377"/>
    <property type="match status" value="1"/>
</dbReference>
<dbReference type="EC" id="1.-.-.-" evidence="4"/>
<sequence>MAAPVRLLILGTGNMGRTHVEAYKQMENVEIVAGVDARPDALNAFCDEFGIAQRYHTLDEAILQCDFDAASNVTPDAAHYATSMSLLASGKHVLCEKPLTTDFALALEMVAAAQAAGKVNMLNLSYRNVPALQAAAKLVADGAIGEIRHFDASYLQSWLTQPAWGDWKTDPAWLWRLSTAHGSKGVLGDVGIHIIDYATFIAGLSPVQVSARLKTFHKAPFDRIGDYPLDANDSAVMHLELENGALGTISATRFASGHHNDLYLRIYGDLGALEVSFEDATSVLRSCIGPDALLSQTWSDVACPPVPTVYERFISAIQNGTPSEPDFKRGAQLQEVLDLAQRSDELESRALHINPVDPNAAEPIPRELL</sequence>
<accession>A0A1Y5TI11</accession>
<organism evidence="4 5">
    <name type="scientific">Aquimixticola soesokkakensis</name>
    <dbReference type="NCBI Taxonomy" id="1519096"/>
    <lineage>
        <taxon>Bacteria</taxon>
        <taxon>Pseudomonadati</taxon>
        <taxon>Pseudomonadota</taxon>
        <taxon>Alphaproteobacteria</taxon>
        <taxon>Rhodobacterales</taxon>
        <taxon>Paracoccaceae</taxon>
        <taxon>Aquimixticola</taxon>
    </lineage>
</organism>
<dbReference type="InterPro" id="IPR036291">
    <property type="entry name" value="NAD(P)-bd_dom_sf"/>
</dbReference>
<dbReference type="GO" id="GO:0016491">
    <property type="term" value="F:oxidoreductase activity"/>
    <property type="evidence" value="ECO:0007669"/>
    <property type="project" value="UniProtKB-KW"/>
</dbReference>
<proteinExistence type="predicted"/>
<dbReference type="SUPFAM" id="SSF55347">
    <property type="entry name" value="Glyceraldehyde-3-phosphate dehydrogenase-like, C-terminal domain"/>
    <property type="match status" value="1"/>
</dbReference>
<dbReference type="Gene3D" id="3.40.50.720">
    <property type="entry name" value="NAD(P)-binding Rossmann-like Domain"/>
    <property type="match status" value="1"/>
</dbReference>
<dbReference type="Proteomes" id="UP000193862">
    <property type="component" value="Unassembled WGS sequence"/>
</dbReference>
<gene>
    <name evidence="4" type="primary">ycjS</name>
    <name evidence="4" type="ORF">AQS8620_02753</name>
</gene>
<name>A0A1Y5TI11_9RHOB</name>
<evidence type="ECO:0000259" key="2">
    <source>
        <dbReference type="Pfam" id="PF01408"/>
    </source>
</evidence>
<dbReference type="OrthoDB" id="6183734at2"/>
<dbReference type="SUPFAM" id="SSF51735">
    <property type="entry name" value="NAD(P)-binding Rossmann-fold domains"/>
    <property type="match status" value="1"/>
</dbReference>
<keyword evidence="5" id="KW-1185">Reference proteome</keyword>
<evidence type="ECO:0000313" key="4">
    <source>
        <dbReference type="EMBL" id="SLN60782.1"/>
    </source>
</evidence>
<dbReference type="Pfam" id="PF22725">
    <property type="entry name" value="GFO_IDH_MocA_C3"/>
    <property type="match status" value="1"/>
</dbReference>
<dbReference type="GO" id="GO:0000166">
    <property type="term" value="F:nucleotide binding"/>
    <property type="evidence" value="ECO:0007669"/>
    <property type="project" value="InterPro"/>
</dbReference>
<evidence type="ECO:0000256" key="1">
    <source>
        <dbReference type="ARBA" id="ARBA00023002"/>
    </source>
</evidence>
<protein>
    <submittedName>
        <fullName evidence="4">Putative oxidoreductase YcjS</fullName>
        <ecNumber evidence="4">1.-.-.-</ecNumber>
    </submittedName>
</protein>
<dbReference type="PANTHER" id="PTHR43818">
    <property type="entry name" value="BCDNA.GH03377"/>
    <property type="match status" value="1"/>
</dbReference>
<keyword evidence="1 4" id="KW-0560">Oxidoreductase</keyword>